<feature type="transmembrane region" description="Helical" evidence="1">
    <location>
        <begin position="516"/>
        <end position="538"/>
    </location>
</feature>
<evidence type="ECO:0000313" key="4">
    <source>
        <dbReference type="Proteomes" id="UP000193411"/>
    </source>
</evidence>
<evidence type="ECO:0000313" key="3">
    <source>
        <dbReference type="EMBL" id="ORZ35583.1"/>
    </source>
</evidence>
<dbReference type="GO" id="GO:0016491">
    <property type="term" value="F:oxidoreductase activity"/>
    <property type="evidence" value="ECO:0007669"/>
    <property type="project" value="InterPro"/>
</dbReference>
<dbReference type="InterPro" id="IPR018713">
    <property type="entry name" value="MPAB/Lcp_cat_dom"/>
</dbReference>
<dbReference type="PANTHER" id="PTHR37539:SF1">
    <property type="entry name" value="ER-BOUND OXYGENASE MPAB_MPAB'_RUBBER OXYGENASE CATALYTIC DOMAIN-CONTAINING PROTEIN"/>
    <property type="match status" value="1"/>
</dbReference>
<gene>
    <name evidence="3" type="ORF">BCR44DRAFT_1433806</name>
</gene>
<accession>A0A1Y2HPG3</accession>
<dbReference type="InterPro" id="IPR037473">
    <property type="entry name" value="Lcp-like"/>
</dbReference>
<evidence type="ECO:0000259" key="2">
    <source>
        <dbReference type="Pfam" id="PF09995"/>
    </source>
</evidence>
<dbReference type="AlphaFoldDB" id="A0A1Y2HPG3"/>
<feature type="domain" description="ER-bound oxygenase mpaB/mpaB'/Rubber oxygenase catalytic" evidence="2">
    <location>
        <begin position="184"/>
        <end position="418"/>
    </location>
</feature>
<name>A0A1Y2HPG3_9FUNG</name>
<dbReference type="OrthoDB" id="6361347at2759"/>
<dbReference type="PANTHER" id="PTHR37539">
    <property type="entry name" value="SECRETED PROTEIN-RELATED"/>
    <property type="match status" value="1"/>
</dbReference>
<evidence type="ECO:0000256" key="1">
    <source>
        <dbReference type="SAM" id="Phobius"/>
    </source>
</evidence>
<keyword evidence="1" id="KW-1133">Transmembrane helix</keyword>
<dbReference type="Proteomes" id="UP000193411">
    <property type="component" value="Unassembled WGS sequence"/>
</dbReference>
<dbReference type="Pfam" id="PF09995">
    <property type="entry name" value="MPAB_Lcp_cat"/>
    <property type="match status" value="1"/>
</dbReference>
<protein>
    <recommendedName>
        <fullName evidence="2">ER-bound oxygenase mpaB/mpaB'/Rubber oxygenase catalytic domain-containing protein</fullName>
    </recommendedName>
</protein>
<organism evidence="3 4">
    <name type="scientific">Catenaria anguillulae PL171</name>
    <dbReference type="NCBI Taxonomy" id="765915"/>
    <lineage>
        <taxon>Eukaryota</taxon>
        <taxon>Fungi</taxon>
        <taxon>Fungi incertae sedis</taxon>
        <taxon>Blastocladiomycota</taxon>
        <taxon>Blastocladiomycetes</taxon>
        <taxon>Blastocladiales</taxon>
        <taxon>Catenariaceae</taxon>
        <taxon>Catenaria</taxon>
    </lineage>
</organism>
<keyword evidence="1" id="KW-0812">Transmembrane</keyword>
<reference evidence="3 4" key="1">
    <citation type="submission" date="2016-07" db="EMBL/GenBank/DDBJ databases">
        <title>Pervasive Adenine N6-methylation of Active Genes in Fungi.</title>
        <authorList>
            <consortium name="DOE Joint Genome Institute"/>
            <person name="Mondo S.J."/>
            <person name="Dannebaum R.O."/>
            <person name="Kuo R.C."/>
            <person name="Labutti K."/>
            <person name="Haridas S."/>
            <person name="Kuo A."/>
            <person name="Salamov A."/>
            <person name="Ahrendt S.R."/>
            <person name="Lipzen A."/>
            <person name="Sullivan W."/>
            <person name="Andreopoulos W.B."/>
            <person name="Clum A."/>
            <person name="Lindquist E."/>
            <person name="Daum C."/>
            <person name="Ramamoorthy G.K."/>
            <person name="Gryganskyi A."/>
            <person name="Culley D."/>
            <person name="Magnuson J.K."/>
            <person name="James T.Y."/>
            <person name="O'Malley M.A."/>
            <person name="Stajich J.E."/>
            <person name="Spatafora J.W."/>
            <person name="Visel A."/>
            <person name="Grigoriev I.V."/>
        </authorList>
    </citation>
    <scope>NUCLEOTIDE SEQUENCE [LARGE SCALE GENOMIC DNA]</scope>
    <source>
        <strain evidence="3 4">PL171</strain>
    </source>
</reference>
<keyword evidence="1" id="KW-0472">Membrane</keyword>
<keyword evidence="4" id="KW-1185">Reference proteome</keyword>
<sequence length="547" mass="60328">MHALPTYAATNHNPTTFRLAHSPAPGTLVRVPGHHDVLAWDPDLYPSLESIEALREYGDDRADAVLPVLLKIRAAKGQTGMDLVQVLLHAVDAVASGDVTKIGGVEMSKDEVRAVKEMWDEVGHVPDWVDLTVIERGQSVSMQHAPLVDAILGMSSLAGLYSVQPNNAILLTTGYLFAENINKVRRRITETGHLVYCASNGGHATFAPRTGAGWTSALNVRFLHAMVRYRIMKKVAAGTSSYDFQTHRMPINQPDMLITALTFSTTVTRGLATLGFVLRREDEQAYLHLWALITHLLGVRLDLNPLAPDPIVRAAAAALRANVSGASDALKLTAGALGVPKVHDRVTRGGFAYRVQDALMLALYCPDDETGGAVTHTFVRRLLDARADRVPVHEPRRQLVAFAYRFWDEEYAAKLGFPAPPGFWAKVDLWVHLNLVVRPMVIAWRVEWLRARLLRMYNRLHALAFGHYVLGMPVKNKRDMRACVEAAEEAMARFGFHGMQSETDTDAASVAHKNEALAFGIGEYVWVAVVVAIVYYVVRTGMVPSVL</sequence>
<comment type="caution">
    <text evidence="3">The sequence shown here is derived from an EMBL/GenBank/DDBJ whole genome shotgun (WGS) entry which is preliminary data.</text>
</comment>
<proteinExistence type="predicted"/>
<dbReference type="EMBL" id="MCFL01000021">
    <property type="protein sequence ID" value="ORZ35583.1"/>
    <property type="molecule type" value="Genomic_DNA"/>
</dbReference>